<dbReference type="EMBL" id="KB469433">
    <property type="protein sequence ID" value="EPQ49978.1"/>
    <property type="molecule type" value="Genomic_DNA"/>
</dbReference>
<dbReference type="RefSeq" id="XP_007871566.1">
    <property type="nucleotide sequence ID" value="XM_007873375.1"/>
</dbReference>
<protein>
    <submittedName>
        <fullName evidence="2">Uncharacterized protein</fullName>
    </submittedName>
</protein>
<proteinExistence type="predicted"/>
<gene>
    <name evidence="2" type="ORF">GLOTRDRAFT_134384</name>
</gene>
<dbReference type="HOGENOM" id="CLU_3068877_0_0_1"/>
<feature type="compositionally biased region" description="Basic and acidic residues" evidence="1">
    <location>
        <begin position="17"/>
        <end position="34"/>
    </location>
</feature>
<organism evidence="2 3">
    <name type="scientific">Gloeophyllum trabeum (strain ATCC 11539 / FP-39264 / Madison 617)</name>
    <name type="common">Brown rot fungus</name>
    <dbReference type="NCBI Taxonomy" id="670483"/>
    <lineage>
        <taxon>Eukaryota</taxon>
        <taxon>Fungi</taxon>
        <taxon>Dikarya</taxon>
        <taxon>Basidiomycota</taxon>
        <taxon>Agaricomycotina</taxon>
        <taxon>Agaricomycetes</taxon>
        <taxon>Gloeophyllales</taxon>
        <taxon>Gloeophyllaceae</taxon>
        <taxon>Gloeophyllum</taxon>
    </lineage>
</organism>
<dbReference type="AlphaFoldDB" id="S7PRA5"/>
<feature type="region of interest" description="Disordered" evidence="1">
    <location>
        <begin position="1"/>
        <end position="53"/>
    </location>
</feature>
<reference evidence="2 3" key="1">
    <citation type="journal article" date="2012" name="Science">
        <title>The Paleozoic origin of enzymatic lignin decomposition reconstructed from 31 fungal genomes.</title>
        <authorList>
            <person name="Floudas D."/>
            <person name="Binder M."/>
            <person name="Riley R."/>
            <person name="Barry K."/>
            <person name="Blanchette R.A."/>
            <person name="Henrissat B."/>
            <person name="Martinez A.T."/>
            <person name="Otillar R."/>
            <person name="Spatafora J.W."/>
            <person name="Yadav J.S."/>
            <person name="Aerts A."/>
            <person name="Benoit I."/>
            <person name="Boyd A."/>
            <person name="Carlson A."/>
            <person name="Copeland A."/>
            <person name="Coutinho P.M."/>
            <person name="de Vries R.P."/>
            <person name="Ferreira P."/>
            <person name="Findley K."/>
            <person name="Foster B."/>
            <person name="Gaskell J."/>
            <person name="Glotzer D."/>
            <person name="Gorecki P."/>
            <person name="Heitman J."/>
            <person name="Hesse C."/>
            <person name="Hori C."/>
            <person name="Igarashi K."/>
            <person name="Jurgens J.A."/>
            <person name="Kallen N."/>
            <person name="Kersten P."/>
            <person name="Kohler A."/>
            <person name="Kuees U."/>
            <person name="Kumar T.K.A."/>
            <person name="Kuo A."/>
            <person name="LaButti K."/>
            <person name="Larrondo L.F."/>
            <person name="Lindquist E."/>
            <person name="Ling A."/>
            <person name="Lombard V."/>
            <person name="Lucas S."/>
            <person name="Lundell T."/>
            <person name="Martin R."/>
            <person name="McLaughlin D.J."/>
            <person name="Morgenstern I."/>
            <person name="Morin E."/>
            <person name="Murat C."/>
            <person name="Nagy L.G."/>
            <person name="Nolan M."/>
            <person name="Ohm R.A."/>
            <person name="Patyshakuliyeva A."/>
            <person name="Rokas A."/>
            <person name="Ruiz-Duenas F.J."/>
            <person name="Sabat G."/>
            <person name="Salamov A."/>
            <person name="Samejima M."/>
            <person name="Schmutz J."/>
            <person name="Slot J.C."/>
            <person name="St John F."/>
            <person name="Stenlid J."/>
            <person name="Sun H."/>
            <person name="Sun S."/>
            <person name="Syed K."/>
            <person name="Tsang A."/>
            <person name="Wiebenga A."/>
            <person name="Young D."/>
            <person name="Pisabarro A."/>
            <person name="Eastwood D.C."/>
            <person name="Martin F."/>
            <person name="Cullen D."/>
            <person name="Grigoriev I.V."/>
            <person name="Hibbett D.S."/>
        </authorList>
    </citation>
    <scope>NUCLEOTIDE SEQUENCE [LARGE SCALE GENOMIC DNA]</scope>
    <source>
        <strain evidence="2 3">ATCC 11539</strain>
    </source>
</reference>
<dbReference type="Proteomes" id="UP000030669">
    <property type="component" value="Unassembled WGS sequence"/>
</dbReference>
<name>S7PRA5_GLOTA</name>
<sequence>MRRNEQDALIYPQPWATEKHKEEERDDFQKEADGLKIQATPHQRDTTTPYVSM</sequence>
<keyword evidence="3" id="KW-1185">Reference proteome</keyword>
<evidence type="ECO:0000256" key="1">
    <source>
        <dbReference type="SAM" id="MobiDB-lite"/>
    </source>
</evidence>
<dbReference type="GeneID" id="19303022"/>
<evidence type="ECO:0000313" key="2">
    <source>
        <dbReference type="EMBL" id="EPQ49978.1"/>
    </source>
</evidence>
<evidence type="ECO:0000313" key="3">
    <source>
        <dbReference type="Proteomes" id="UP000030669"/>
    </source>
</evidence>
<accession>S7PRA5</accession>
<dbReference type="KEGG" id="gtr:GLOTRDRAFT_134384"/>